<dbReference type="GO" id="GO:0004190">
    <property type="term" value="F:aspartic-type endopeptidase activity"/>
    <property type="evidence" value="ECO:0007669"/>
    <property type="project" value="InterPro"/>
</dbReference>
<evidence type="ECO:0000259" key="2">
    <source>
        <dbReference type="Pfam" id="PF09668"/>
    </source>
</evidence>
<dbReference type="PANTHER" id="PTHR15397:SF3">
    <property type="entry name" value="DNA DAMAGE INDUCIBLE 1 HOMOLOG 2"/>
    <property type="match status" value="1"/>
</dbReference>
<dbReference type="CDD" id="cd05479">
    <property type="entry name" value="RP_DDI"/>
    <property type="match status" value="1"/>
</dbReference>
<feature type="domain" description="Aspartic peptidase DDI1-type" evidence="2">
    <location>
        <begin position="256"/>
        <end position="370"/>
    </location>
</feature>
<feature type="compositionally biased region" description="Acidic residues" evidence="1">
    <location>
        <begin position="433"/>
        <end position="442"/>
    </location>
</feature>
<feature type="region of interest" description="Disordered" evidence="1">
    <location>
        <begin position="402"/>
        <end position="460"/>
    </location>
</feature>
<feature type="compositionally biased region" description="Basic and acidic residues" evidence="1">
    <location>
        <begin position="407"/>
        <end position="432"/>
    </location>
</feature>
<dbReference type="InterPro" id="IPR019103">
    <property type="entry name" value="Peptidase_aspartic_DDI1-type"/>
</dbReference>
<dbReference type="InterPro" id="IPR021109">
    <property type="entry name" value="Peptidase_aspartic_dom_sf"/>
</dbReference>
<reference evidence="3" key="1">
    <citation type="submission" date="2022-07" db="EMBL/GenBank/DDBJ databases">
        <title>Genome analysis of Parmales, a sister group of diatoms, reveals the evolutionary specialization of diatoms from phago-mixotrophs to photoautotrophs.</title>
        <authorList>
            <person name="Ban H."/>
            <person name="Sato S."/>
            <person name="Yoshikawa S."/>
            <person name="Kazumasa Y."/>
            <person name="Nakamura Y."/>
            <person name="Ichinomiya M."/>
            <person name="Saitoh K."/>
            <person name="Sato N."/>
            <person name="Blanc-Mathieu R."/>
            <person name="Endo H."/>
            <person name="Kuwata A."/>
            <person name="Ogata H."/>
        </authorList>
    </citation>
    <scope>NUCLEOTIDE SEQUENCE</scope>
</reference>
<evidence type="ECO:0000313" key="4">
    <source>
        <dbReference type="Proteomes" id="UP001165082"/>
    </source>
</evidence>
<dbReference type="Proteomes" id="UP001165082">
    <property type="component" value="Unassembled WGS sequence"/>
</dbReference>
<accession>A0A9W7ABB9</accession>
<proteinExistence type="predicted"/>
<dbReference type="EMBL" id="BRXZ01002602">
    <property type="protein sequence ID" value="GMH66068.1"/>
    <property type="molecule type" value="Genomic_DNA"/>
</dbReference>
<gene>
    <name evidence="3" type="ORF">TrRE_jg2499</name>
</gene>
<dbReference type="SUPFAM" id="SSF50630">
    <property type="entry name" value="Acid proteases"/>
    <property type="match status" value="1"/>
</dbReference>
<name>A0A9W7ABB9_9STRA</name>
<sequence length="460" mass="49160">MSELSLTIFCESTGLTDQITLPSTTELSLLFEIGAPLVGATQNFNLSLDGNVISQGTLASNNVTNGSMLIFSPPPAAAAPAPPPAPSGGLDFSSLLGGAAPAPAPAPGAASSSAGLSFGSLFNSAPPPPAVPVSRPKMNLDELMQYNPNPTHFVHLLLSKEHENCLKELRFHNPLIANDLSSAPSEKVAALLWQSYLVKSSISGASRATESRSKEAQMSARLAADPMDSEANAYFGDKLRLKQVHEQYELMMDTFPEAMGRVLMLYINAKINGKEQIAFVDSGAQMTVMSQKCAEKMGILHLVDKRFAGVAVGVGSSKILGKIHLAEMEINGVIFQVTITVMDDSEGLGDKNMDFLLGLDMLKRHRCSINLHSNQLEFTTGGVVTPFLQEYQLPVNKGGTMGFDAEGSNKELEEAMRRSLKDGDEKKGKGDEGDKDGDEEMKDADQGNNEGGGKRPKQDD</sequence>
<evidence type="ECO:0000313" key="3">
    <source>
        <dbReference type="EMBL" id="GMH66068.1"/>
    </source>
</evidence>
<dbReference type="Pfam" id="PF09668">
    <property type="entry name" value="Asp_protease"/>
    <property type="match status" value="1"/>
</dbReference>
<comment type="caution">
    <text evidence="3">The sequence shown here is derived from an EMBL/GenBank/DDBJ whole genome shotgun (WGS) entry which is preliminary data.</text>
</comment>
<dbReference type="AlphaFoldDB" id="A0A9W7ABB9"/>
<protein>
    <recommendedName>
        <fullName evidence="2">Aspartic peptidase DDI1-type domain-containing protein</fullName>
    </recommendedName>
</protein>
<dbReference type="PANTHER" id="PTHR15397">
    <property type="entry name" value="SODIUM-GLUCOSE COTRANSPORTER REGULATORY PROTEIN -RELATED"/>
    <property type="match status" value="1"/>
</dbReference>
<organism evidence="3 4">
    <name type="scientific">Triparma retinervis</name>
    <dbReference type="NCBI Taxonomy" id="2557542"/>
    <lineage>
        <taxon>Eukaryota</taxon>
        <taxon>Sar</taxon>
        <taxon>Stramenopiles</taxon>
        <taxon>Ochrophyta</taxon>
        <taxon>Bolidophyceae</taxon>
        <taxon>Parmales</taxon>
        <taxon>Triparmaceae</taxon>
        <taxon>Triparma</taxon>
    </lineage>
</organism>
<evidence type="ECO:0000256" key="1">
    <source>
        <dbReference type="SAM" id="MobiDB-lite"/>
    </source>
</evidence>
<dbReference type="OrthoDB" id="196233at2759"/>
<dbReference type="Gene3D" id="2.40.70.10">
    <property type="entry name" value="Acid Proteases"/>
    <property type="match status" value="1"/>
</dbReference>
<keyword evidence="4" id="KW-1185">Reference proteome</keyword>
<dbReference type="GO" id="GO:0006508">
    <property type="term" value="P:proteolysis"/>
    <property type="evidence" value="ECO:0007669"/>
    <property type="project" value="InterPro"/>
</dbReference>